<dbReference type="EMBL" id="JANBPW010001838">
    <property type="protein sequence ID" value="KAJ1942926.1"/>
    <property type="molecule type" value="Genomic_DNA"/>
</dbReference>
<proteinExistence type="predicted"/>
<comment type="caution">
    <text evidence="1">The sequence shown here is derived from an EMBL/GenBank/DDBJ whole genome shotgun (WGS) entry which is preliminary data.</text>
</comment>
<sequence>METPSNAAANSAGRPKPGISMRLRDCPELGCQSTDKPCPRGELLLKGDAIMSGYYNNPELPQETIKDGWLHSGDIAQFNSDGTISIIDRSIDIFKLAQGKYITLEYLQIIYKQYPLI</sequence>
<keyword evidence="2" id="KW-1185">Reference proteome</keyword>
<reference evidence="1" key="1">
    <citation type="submission" date="2022-07" db="EMBL/GenBank/DDBJ databases">
        <title>Phylogenomic reconstructions and comparative analyses of Kickxellomycotina fungi.</title>
        <authorList>
            <person name="Reynolds N.K."/>
            <person name="Stajich J.E."/>
            <person name="Barry K."/>
            <person name="Grigoriev I.V."/>
            <person name="Crous P."/>
            <person name="Smith M.E."/>
        </authorList>
    </citation>
    <scope>NUCLEOTIDE SEQUENCE</scope>
    <source>
        <strain evidence="1">NRRL 5244</strain>
    </source>
</reference>
<evidence type="ECO:0000313" key="2">
    <source>
        <dbReference type="Proteomes" id="UP001150603"/>
    </source>
</evidence>
<organism evidence="1 2">
    <name type="scientific">Linderina macrospora</name>
    <dbReference type="NCBI Taxonomy" id="4868"/>
    <lineage>
        <taxon>Eukaryota</taxon>
        <taxon>Fungi</taxon>
        <taxon>Fungi incertae sedis</taxon>
        <taxon>Zoopagomycota</taxon>
        <taxon>Kickxellomycotina</taxon>
        <taxon>Kickxellomycetes</taxon>
        <taxon>Kickxellales</taxon>
        <taxon>Kickxellaceae</taxon>
        <taxon>Linderina</taxon>
    </lineage>
</organism>
<name>A0ACC1J9R9_9FUNG</name>
<evidence type="ECO:0000313" key="1">
    <source>
        <dbReference type="EMBL" id="KAJ1942926.1"/>
    </source>
</evidence>
<protein>
    <submittedName>
        <fullName evidence="1">Uncharacterized protein</fullName>
    </submittedName>
</protein>
<accession>A0ACC1J9R9</accession>
<dbReference type="Proteomes" id="UP001150603">
    <property type="component" value="Unassembled WGS sequence"/>
</dbReference>
<gene>
    <name evidence="1" type="ORF">FBU59_003058</name>
</gene>